<dbReference type="InterPro" id="IPR058696">
    <property type="entry name" value="Fn3_SaeA_5th"/>
</dbReference>
<evidence type="ECO:0000259" key="1">
    <source>
        <dbReference type="Pfam" id="PF25831"/>
    </source>
</evidence>
<reference evidence="7" key="2">
    <citation type="submission" date="2020-02" db="EMBL/GenBank/DDBJ databases">
        <authorList>
            <person name="Matsumoto Y."/>
            <person name="Motooka D."/>
            <person name="Nakamura S."/>
        </authorList>
    </citation>
    <scope>NUCLEOTIDE SEQUENCE</scope>
    <source>
        <strain evidence="7">JCM 13671</strain>
    </source>
</reference>
<feature type="domain" description="SaeA first Fn3-like" evidence="2">
    <location>
        <begin position="158"/>
        <end position="247"/>
    </location>
</feature>
<proteinExistence type="predicted"/>
<dbReference type="RefSeq" id="WP_085151381.1">
    <property type="nucleotide sequence ID" value="NZ_AP022612.1"/>
</dbReference>
<sequence>MSDTNPAPETVNDARLPALLAWRQQLIDSEAISARTLKEAHLRLVLRSGRSDVEQIRAMLPGAVSEHAESLAALLAELDADPPPPPAGRHRSGPGDGPAAEGVEQTAMISVANLSTPPPRKIIETDLSSGDFAPFAFGPSHGHSHAVTIVPRHDTAGATTGRQLSWPAFLPSSHGGESVVVYRVISAEESRPYSPDRADVVAITTDTEALDVRPPGRAVRHFQVWVNSGPTRSAALAAQPELHAEGVLISPVAGVSVREDHGRVIGQWTVPPGVEMVHVHRIPAEVDGRDGPQFRILATSDNLGGFVDTEAVGGQRYTYRMRCAATVDGIMRLSEAAQVDIEMAAVLSPVTDLVVTPSGPGVFDLTWTPPRNGVVVIYRSQDGPRAGADAAELPEAALDQIGLSPDMRLTQPMSQRTDGSGRVTATMTGVSWPSAWSRSYFTPVTVLAGTAALGATQSAVRTGEIRDVELAEYCNKQVITFDWPSGAAAVVVHLAPRGHDPRNGLTGKKFEISLEEYEKYGGMHLAGQLPVTGCSLHLAPVAFTRGQRVLGAVRSIDYEGLLRLQYAIRIGRDDRGVPTHATVAMRSEHDLPGSPAFVLVHNASRIPLSVSDGTAVDVAPVDEQGRLTDAPSKELRWSALTTHGNGELWAANLRDLTTGWLRLFVNTPSPARLRTIALLDPPVESLRLFPMPPGPPQ</sequence>
<evidence type="ECO:0000259" key="2">
    <source>
        <dbReference type="Pfam" id="PF25832"/>
    </source>
</evidence>
<dbReference type="InterPro" id="IPR058695">
    <property type="entry name" value="SaeA_N"/>
</dbReference>
<gene>
    <name evidence="7" type="primary">saeA</name>
    <name evidence="7" type="ORF">MCNF_46130</name>
</gene>
<dbReference type="Pfam" id="PF25834">
    <property type="entry name" value="Fn3_SaeA_4th"/>
    <property type="match status" value="1"/>
</dbReference>
<dbReference type="OrthoDB" id="4362456at2"/>
<evidence type="ECO:0000259" key="4">
    <source>
        <dbReference type="Pfam" id="PF25834"/>
    </source>
</evidence>
<feature type="domain" description="SaeA fourth Fn3-like" evidence="5">
    <location>
        <begin position="465"/>
        <end position="557"/>
    </location>
</feature>
<dbReference type="Pfam" id="PF25832">
    <property type="entry name" value="Fn3_SaeA_2nd"/>
    <property type="match status" value="1"/>
</dbReference>
<accession>A0A7I7Y2W1</accession>
<dbReference type="Pfam" id="PF25836">
    <property type="entry name" value="Fn3_SaeA_6th"/>
    <property type="match status" value="1"/>
</dbReference>
<evidence type="ECO:0000259" key="6">
    <source>
        <dbReference type="Pfam" id="PF25836"/>
    </source>
</evidence>
<evidence type="ECO:0000259" key="3">
    <source>
        <dbReference type="Pfam" id="PF25833"/>
    </source>
</evidence>
<feature type="domain" description="SaeA N-terminal" evidence="1">
    <location>
        <begin position="15"/>
        <end position="75"/>
    </location>
</feature>
<keyword evidence="8" id="KW-1185">Reference proteome</keyword>
<dbReference type="Pfam" id="PF25831">
    <property type="entry name" value="SaeA_1st"/>
    <property type="match status" value="1"/>
</dbReference>
<feature type="domain" description="SaeA second Fn3-like" evidence="3">
    <location>
        <begin position="252"/>
        <end position="341"/>
    </location>
</feature>
<dbReference type="AlphaFoldDB" id="A0A7I7Y2W1"/>
<dbReference type="Pfam" id="PF25835">
    <property type="entry name" value="Fn3_SaeA_5th"/>
    <property type="match status" value="1"/>
</dbReference>
<evidence type="ECO:0000259" key="5">
    <source>
        <dbReference type="Pfam" id="PF25835"/>
    </source>
</evidence>
<dbReference type="EMBL" id="AP022612">
    <property type="protein sequence ID" value="BBZ36008.1"/>
    <property type="molecule type" value="Genomic_DNA"/>
</dbReference>
<evidence type="ECO:0000313" key="8">
    <source>
        <dbReference type="Proteomes" id="UP000466931"/>
    </source>
</evidence>
<feature type="domain" description="SaeA fifth Fn3-like" evidence="6">
    <location>
        <begin position="561"/>
        <end position="687"/>
    </location>
</feature>
<organism evidence="7 8">
    <name type="scientific">Mycolicibacterium confluentis</name>
    <dbReference type="NCBI Taxonomy" id="28047"/>
    <lineage>
        <taxon>Bacteria</taxon>
        <taxon>Bacillati</taxon>
        <taxon>Actinomycetota</taxon>
        <taxon>Actinomycetes</taxon>
        <taxon>Mycobacteriales</taxon>
        <taxon>Mycobacteriaceae</taxon>
        <taxon>Mycolicibacterium</taxon>
    </lineage>
</organism>
<dbReference type="InterPro" id="IPR058692">
    <property type="entry name" value="Fn3_SaeA_2nd"/>
</dbReference>
<dbReference type="Pfam" id="PF25833">
    <property type="entry name" value="Fn3_SaeA_3rd"/>
    <property type="match status" value="1"/>
</dbReference>
<feature type="domain" description="SaeA third Fn3-like" evidence="4">
    <location>
        <begin position="361"/>
        <end position="456"/>
    </location>
</feature>
<protein>
    <submittedName>
        <fullName evidence="7">Putative ESX-1 scaffolding and assembly protein SaeA</fullName>
    </submittedName>
</protein>
<dbReference type="InterPro" id="IPR058691">
    <property type="entry name" value="Fn3_SaeA_1st"/>
</dbReference>
<name>A0A7I7Y2W1_9MYCO</name>
<evidence type="ECO:0000313" key="7">
    <source>
        <dbReference type="EMBL" id="BBZ36008.1"/>
    </source>
</evidence>
<dbReference type="InterPro" id="IPR058693">
    <property type="entry name" value="Fn3_SaeA_3rd"/>
</dbReference>
<reference evidence="7" key="1">
    <citation type="journal article" date="2019" name="Emerg. Microbes Infect.">
        <title>Comprehensive subspecies identification of 175 nontuberculous mycobacteria species based on 7547 genomic profiles.</title>
        <authorList>
            <person name="Matsumoto Y."/>
            <person name="Kinjo T."/>
            <person name="Motooka D."/>
            <person name="Nabeya D."/>
            <person name="Jung N."/>
            <person name="Uechi K."/>
            <person name="Horii T."/>
            <person name="Iida T."/>
            <person name="Fujita J."/>
            <person name="Nakamura S."/>
        </authorList>
    </citation>
    <scope>NUCLEOTIDE SEQUENCE [LARGE SCALE GENOMIC DNA]</scope>
    <source>
        <strain evidence="7">JCM 13671</strain>
    </source>
</reference>
<dbReference type="InterPro" id="IPR058694">
    <property type="entry name" value="Fn3_SaeA_4th"/>
</dbReference>
<dbReference type="Proteomes" id="UP000466931">
    <property type="component" value="Chromosome"/>
</dbReference>